<feature type="compositionally biased region" description="Pro residues" evidence="2">
    <location>
        <begin position="204"/>
        <end position="219"/>
    </location>
</feature>
<dbReference type="SMART" id="SM00327">
    <property type="entry name" value="VWA"/>
    <property type="match status" value="1"/>
</dbReference>
<sequence length="794" mass="81375">MTRLSKGQNIPLMARTVRAVIGFESGAGVPDVDVSALLLGENHRVRSDDDFVFYNQPAHDSGAVKLTTADTVIVDTRAVPDDVQRVMIGGSADGGPFSAVPGLHLRILDDSNGAELARFDITDATTETAFLFGEVYRRGDQWKLRAVGQGFDNGLHGLATTHGVGVEEDETPPAPVTAPASPATGTAPPQTALAPDEIPDLGELPPPPVPGAPLAPPPVDLDGDDEEEWEPPGDWDPAGGAAIWDVPQSGGGAGPSFTMPSDGPSGSSPLAPPSSSPPSSSTSSSSASSSRPGPVSGSASVTGSASVSGSASVGGGRHARREAEPASGSASASSSAGGGFTLPSGAGGPSAGGGASPASAGGGSSAASGPSGSSGVSGPAGASAPAGASGAAGGPSPSYTLPSVTPHPYYNPQEPDFPASAPPASGPPASSPPYSAPPASGPPMSAPVSAAPMSTPPAPPMAPYMPPPGPQPQQGAPYQPGPHQQQRPPHLPPTRTMPVQNPAGGYPPAPNPTRAMPTQTHHIPVPIHPAKQQQLARMEQRAAQAPHLLALSRRAAVGLDKRGLGGQPARVALCLDISASMSGLYRSGKVQGVAERVLALALRIADSEQVDVFLYGANAYPAGQLGLHNAGMFLSQALRQHPLEGGTMYGSAMRLVRRHFFGFEGPRQQPFGAPQPVYVMFLTDGATYDQSVAVDQLRHSGFEPVFWQFMAIGDTPRAVDARGRQRAFHAQGQRSDFSFLENLDSLSGRFIDNSAFFAVNDPANLPDDLLYDLMLTEWPRWLGRARQAGLLPPR</sequence>
<dbReference type="CDD" id="cd00198">
    <property type="entry name" value="vWFA"/>
    <property type="match status" value="1"/>
</dbReference>
<evidence type="ECO:0000313" key="5">
    <source>
        <dbReference type="Proteomes" id="UP000619260"/>
    </source>
</evidence>
<dbReference type="InterPro" id="IPR051324">
    <property type="entry name" value="Stress/Tellurium_Resist"/>
</dbReference>
<dbReference type="Gene3D" id="2.60.60.30">
    <property type="entry name" value="sav2460 like domains"/>
    <property type="match status" value="1"/>
</dbReference>
<dbReference type="InterPro" id="IPR019303">
    <property type="entry name" value="vWA_TerF_C"/>
</dbReference>
<dbReference type="PANTHER" id="PTHR32097">
    <property type="entry name" value="CAMP-BINDING PROTEIN 1-RELATED"/>
    <property type="match status" value="1"/>
</dbReference>
<dbReference type="PANTHER" id="PTHR32097:SF4">
    <property type="entry name" value="GENERAL STRESS PROTEIN 16U"/>
    <property type="match status" value="1"/>
</dbReference>
<dbReference type="Pfam" id="PF02342">
    <property type="entry name" value="TerD"/>
    <property type="match status" value="1"/>
</dbReference>
<feature type="compositionally biased region" description="Low complexity" evidence="2">
    <location>
        <begin position="326"/>
        <end position="335"/>
    </location>
</feature>
<dbReference type="AlphaFoldDB" id="A0A8J4DNV0"/>
<dbReference type="CDD" id="cd06974">
    <property type="entry name" value="TerD_like"/>
    <property type="match status" value="1"/>
</dbReference>
<comment type="caution">
    <text evidence="4">The sequence shown here is derived from an EMBL/GenBank/DDBJ whole genome shotgun (WGS) entry which is preliminary data.</text>
</comment>
<dbReference type="Pfam" id="PF10138">
    <property type="entry name" value="vWA-TerF-like"/>
    <property type="match status" value="1"/>
</dbReference>
<dbReference type="InterPro" id="IPR036465">
    <property type="entry name" value="vWFA_dom_sf"/>
</dbReference>
<proteinExistence type="inferred from homology"/>
<dbReference type="InterPro" id="IPR003325">
    <property type="entry name" value="TerD"/>
</dbReference>
<feature type="compositionally biased region" description="Pro residues" evidence="2">
    <location>
        <begin position="420"/>
        <end position="445"/>
    </location>
</feature>
<dbReference type="InterPro" id="IPR002035">
    <property type="entry name" value="VWF_A"/>
</dbReference>
<feature type="compositionally biased region" description="Low complexity" evidence="2">
    <location>
        <begin position="260"/>
        <end position="269"/>
    </location>
</feature>
<evidence type="ECO:0000256" key="2">
    <source>
        <dbReference type="SAM" id="MobiDB-lite"/>
    </source>
</evidence>
<feature type="compositionally biased region" description="Gly residues" evidence="2">
    <location>
        <begin position="336"/>
        <end position="364"/>
    </location>
</feature>
<dbReference type="EMBL" id="BOPF01000004">
    <property type="protein sequence ID" value="GIJ44829.1"/>
    <property type="molecule type" value="Genomic_DNA"/>
</dbReference>
<accession>A0A8J4DNV0</accession>
<feature type="compositionally biased region" description="Low complexity" evidence="2">
    <location>
        <begin position="277"/>
        <end position="311"/>
    </location>
</feature>
<dbReference type="Proteomes" id="UP000619260">
    <property type="component" value="Unassembled WGS sequence"/>
</dbReference>
<gene>
    <name evidence="4" type="ORF">Val02_17150</name>
</gene>
<evidence type="ECO:0000256" key="1">
    <source>
        <dbReference type="ARBA" id="ARBA00008775"/>
    </source>
</evidence>
<feature type="compositionally biased region" description="Low complexity" evidence="2">
    <location>
        <begin position="177"/>
        <end position="196"/>
    </location>
</feature>
<name>A0A8J4DNV0_9ACTN</name>
<feature type="compositionally biased region" description="Low complexity" evidence="2">
    <location>
        <begin position="365"/>
        <end position="398"/>
    </location>
</feature>
<feature type="region of interest" description="Disordered" evidence="2">
    <location>
        <begin position="165"/>
        <end position="513"/>
    </location>
</feature>
<feature type="compositionally biased region" description="Low complexity" evidence="2">
    <location>
        <begin position="472"/>
        <end position="488"/>
    </location>
</feature>
<dbReference type="SUPFAM" id="SSF53300">
    <property type="entry name" value="vWA-like"/>
    <property type="match status" value="1"/>
</dbReference>
<feature type="domain" description="VWFA" evidence="3">
    <location>
        <begin position="570"/>
        <end position="774"/>
    </location>
</feature>
<keyword evidence="5" id="KW-1185">Reference proteome</keyword>
<dbReference type="Gene3D" id="3.40.50.410">
    <property type="entry name" value="von Willebrand factor, type A domain"/>
    <property type="match status" value="1"/>
</dbReference>
<evidence type="ECO:0000313" key="4">
    <source>
        <dbReference type="EMBL" id="GIJ44829.1"/>
    </source>
</evidence>
<feature type="compositionally biased region" description="Acidic residues" evidence="2">
    <location>
        <begin position="221"/>
        <end position="233"/>
    </location>
</feature>
<dbReference type="PROSITE" id="PS50234">
    <property type="entry name" value="VWFA"/>
    <property type="match status" value="1"/>
</dbReference>
<comment type="similarity">
    <text evidence="1">Belongs to the CAPAB/TerDEXZ family.</text>
</comment>
<reference evidence="4" key="1">
    <citation type="submission" date="2021-01" db="EMBL/GenBank/DDBJ databases">
        <title>Whole genome shotgun sequence of Virgisporangium aliadipatigenens NBRC 105644.</title>
        <authorList>
            <person name="Komaki H."/>
            <person name="Tamura T."/>
        </authorList>
    </citation>
    <scope>NUCLEOTIDE SEQUENCE</scope>
    <source>
        <strain evidence="4">NBRC 105644</strain>
    </source>
</reference>
<organism evidence="4 5">
    <name type="scientific">Virgisporangium aliadipatigenens</name>
    <dbReference type="NCBI Taxonomy" id="741659"/>
    <lineage>
        <taxon>Bacteria</taxon>
        <taxon>Bacillati</taxon>
        <taxon>Actinomycetota</taxon>
        <taxon>Actinomycetes</taxon>
        <taxon>Micromonosporales</taxon>
        <taxon>Micromonosporaceae</taxon>
        <taxon>Virgisporangium</taxon>
    </lineage>
</organism>
<feature type="compositionally biased region" description="Pro residues" evidence="2">
    <location>
        <begin position="454"/>
        <end position="471"/>
    </location>
</feature>
<dbReference type="RefSeq" id="WP_203898358.1">
    <property type="nucleotide sequence ID" value="NZ_BOPF01000004.1"/>
</dbReference>
<protein>
    <recommendedName>
        <fullName evidence="3">VWFA domain-containing protein</fullName>
    </recommendedName>
</protein>
<evidence type="ECO:0000259" key="3">
    <source>
        <dbReference type="PROSITE" id="PS50234"/>
    </source>
</evidence>